<protein>
    <submittedName>
        <fullName evidence="1">Uncharacterized protein</fullName>
    </submittedName>
</protein>
<accession>A0A3B0YDN5</accession>
<organism evidence="1">
    <name type="scientific">hydrothermal vent metagenome</name>
    <dbReference type="NCBI Taxonomy" id="652676"/>
    <lineage>
        <taxon>unclassified sequences</taxon>
        <taxon>metagenomes</taxon>
        <taxon>ecological metagenomes</taxon>
    </lineage>
</organism>
<proteinExistence type="predicted"/>
<name>A0A3B0YDN5_9ZZZZ</name>
<dbReference type="AlphaFoldDB" id="A0A3B0YDN5"/>
<sequence length="100" mass="11264">MTNTHYIGIPIILTKDEVRNLIDLDVRPLSKADESSLETLEYLNSQIVAQLADYCVHHQSTEHLPLSITVAPQRPLIKAVQPRTDLTDMAIQATTRGRCR</sequence>
<gene>
    <name evidence="1" type="ORF">MNBD_GAMMA10-98</name>
</gene>
<evidence type="ECO:0000313" key="1">
    <source>
        <dbReference type="EMBL" id="VAW73422.1"/>
    </source>
</evidence>
<dbReference type="EMBL" id="UOFJ01000711">
    <property type="protein sequence ID" value="VAW73422.1"/>
    <property type="molecule type" value="Genomic_DNA"/>
</dbReference>
<reference evidence="1" key="1">
    <citation type="submission" date="2018-06" db="EMBL/GenBank/DDBJ databases">
        <authorList>
            <person name="Zhirakovskaya E."/>
        </authorList>
    </citation>
    <scope>NUCLEOTIDE SEQUENCE</scope>
</reference>